<dbReference type="UniPathway" id="UPA00222"/>
<dbReference type="InterPro" id="IPR029044">
    <property type="entry name" value="Nucleotide-diphossugar_trans"/>
</dbReference>
<evidence type="ECO:0000256" key="6">
    <source>
        <dbReference type="ARBA" id="ARBA00019988"/>
    </source>
</evidence>
<evidence type="ECO:0000313" key="17">
    <source>
        <dbReference type="Proteomes" id="UP000620104"/>
    </source>
</evidence>
<proteinExistence type="inferred from homology"/>
<evidence type="ECO:0000256" key="11">
    <source>
        <dbReference type="ARBA" id="ARBA00023136"/>
    </source>
</evidence>
<dbReference type="EMBL" id="BLZA01000011">
    <property type="protein sequence ID" value="GHJ85272.1"/>
    <property type="molecule type" value="Genomic_DNA"/>
</dbReference>
<dbReference type="PANTHER" id="PTHR12726">
    <property type="entry name" value="CERAMIDE GLUCOSYLTRANSFERASE"/>
    <property type="match status" value="1"/>
</dbReference>
<dbReference type="Gene3D" id="3.90.550.10">
    <property type="entry name" value="Spore Coat Polysaccharide Biosynthesis Protein SpsA, Chain A"/>
    <property type="match status" value="1"/>
</dbReference>
<dbReference type="SUPFAM" id="SSF53448">
    <property type="entry name" value="Nucleotide-diphospho-sugar transferases"/>
    <property type="match status" value="1"/>
</dbReference>
<evidence type="ECO:0000256" key="10">
    <source>
        <dbReference type="ARBA" id="ARBA00022989"/>
    </source>
</evidence>
<evidence type="ECO:0000256" key="1">
    <source>
        <dbReference type="ARBA" id="ARBA00004141"/>
    </source>
</evidence>
<evidence type="ECO:0000256" key="2">
    <source>
        <dbReference type="ARBA" id="ARBA00004760"/>
    </source>
</evidence>
<name>A0A8H3YEI0_9TREE</name>
<evidence type="ECO:0000256" key="14">
    <source>
        <dbReference type="ARBA" id="ARBA00032575"/>
    </source>
</evidence>
<keyword evidence="8" id="KW-0808">Transferase</keyword>
<evidence type="ECO:0000256" key="5">
    <source>
        <dbReference type="ARBA" id="ARBA00012699"/>
    </source>
</evidence>
<evidence type="ECO:0000256" key="3">
    <source>
        <dbReference type="ARBA" id="ARBA00004991"/>
    </source>
</evidence>
<dbReference type="GO" id="GO:0006679">
    <property type="term" value="P:glucosylceramide biosynthetic process"/>
    <property type="evidence" value="ECO:0007669"/>
    <property type="project" value="TreeGrafter"/>
</dbReference>
<comment type="subcellular location">
    <subcellularLocation>
        <location evidence="1">Membrane</location>
        <topology evidence="1">Multi-pass membrane protein</topology>
    </subcellularLocation>
</comment>
<evidence type="ECO:0000256" key="13">
    <source>
        <dbReference type="ARBA" id="ARBA00031543"/>
    </source>
</evidence>
<feature type="transmembrane region" description="Helical" evidence="15">
    <location>
        <begin position="349"/>
        <end position="371"/>
    </location>
</feature>
<dbReference type="AlphaFoldDB" id="A0A8H3YEI0"/>
<evidence type="ECO:0000256" key="12">
    <source>
        <dbReference type="ARBA" id="ARBA00031017"/>
    </source>
</evidence>
<comment type="caution">
    <text evidence="16">The sequence shown here is derived from an EMBL/GenBank/DDBJ whole genome shotgun (WGS) entry which is preliminary data.</text>
</comment>
<gene>
    <name evidence="16" type="ORF">NliqN6_1674</name>
</gene>
<dbReference type="GO" id="GO:0008120">
    <property type="term" value="F:ceramide glucosyltransferase activity"/>
    <property type="evidence" value="ECO:0007669"/>
    <property type="project" value="UniProtKB-EC"/>
</dbReference>
<organism evidence="16 17">
    <name type="scientific">Naganishia liquefaciens</name>
    <dbReference type="NCBI Taxonomy" id="104408"/>
    <lineage>
        <taxon>Eukaryota</taxon>
        <taxon>Fungi</taxon>
        <taxon>Dikarya</taxon>
        <taxon>Basidiomycota</taxon>
        <taxon>Agaricomycotina</taxon>
        <taxon>Tremellomycetes</taxon>
        <taxon>Filobasidiales</taxon>
        <taxon>Filobasidiaceae</taxon>
        <taxon>Naganishia</taxon>
    </lineage>
</organism>
<reference evidence="16" key="1">
    <citation type="submission" date="2020-07" db="EMBL/GenBank/DDBJ databases">
        <title>Draft Genome Sequence of a Deep-Sea Yeast, Naganishia (Cryptococcus) liquefaciens strain N6.</title>
        <authorList>
            <person name="Han Y.W."/>
            <person name="Kajitani R."/>
            <person name="Morimoto H."/>
            <person name="Parhat M."/>
            <person name="Tsubouchi H."/>
            <person name="Bakenova O."/>
            <person name="Ogata M."/>
            <person name="Argunhan B."/>
            <person name="Aoki R."/>
            <person name="Kajiwara S."/>
            <person name="Itoh T."/>
            <person name="Iwasaki H."/>
        </authorList>
    </citation>
    <scope>NUCLEOTIDE SEQUENCE</scope>
    <source>
        <strain evidence="16">N6</strain>
    </source>
</reference>
<comment type="pathway">
    <text evidence="2">Lipid metabolism; sphingolipid metabolism.</text>
</comment>
<comment type="similarity">
    <text evidence="4">Belongs to the glycosyltransferase 2 family.</text>
</comment>
<evidence type="ECO:0000256" key="7">
    <source>
        <dbReference type="ARBA" id="ARBA00022676"/>
    </source>
</evidence>
<protein>
    <recommendedName>
        <fullName evidence="6">Ceramide glucosyltransferase</fullName>
        <ecNumber evidence="5">2.4.1.80</ecNumber>
    </recommendedName>
    <alternativeName>
        <fullName evidence="13">Glucosylceramide synthase</fullName>
    </alternativeName>
    <alternativeName>
        <fullName evidence="14">UDP-glucose ceramide glucosyltransferase</fullName>
    </alternativeName>
    <alternativeName>
        <fullName evidence="12">UDP-glucose:N-acylsphingosine D-glucosyltransferase</fullName>
    </alternativeName>
</protein>
<keyword evidence="7" id="KW-0328">Glycosyltransferase</keyword>
<evidence type="ECO:0000313" key="16">
    <source>
        <dbReference type="EMBL" id="GHJ85272.1"/>
    </source>
</evidence>
<dbReference type="Proteomes" id="UP000620104">
    <property type="component" value="Unassembled WGS sequence"/>
</dbReference>
<dbReference type="EC" id="2.4.1.80" evidence="5"/>
<keyword evidence="17" id="KW-1185">Reference proteome</keyword>
<dbReference type="GO" id="GO:0016020">
    <property type="term" value="C:membrane"/>
    <property type="evidence" value="ECO:0007669"/>
    <property type="project" value="UniProtKB-SubCell"/>
</dbReference>
<keyword evidence="9 15" id="KW-0812">Transmembrane</keyword>
<dbReference type="PANTHER" id="PTHR12726:SF0">
    <property type="entry name" value="CERAMIDE GLUCOSYLTRANSFERASE"/>
    <property type="match status" value="1"/>
</dbReference>
<comment type="pathway">
    <text evidence="3">Sphingolipid metabolism.</text>
</comment>
<evidence type="ECO:0000256" key="4">
    <source>
        <dbReference type="ARBA" id="ARBA00006739"/>
    </source>
</evidence>
<keyword evidence="10 15" id="KW-1133">Transmembrane helix</keyword>
<feature type="transmembrane region" description="Helical" evidence="15">
    <location>
        <begin position="25"/>
        <end position="43"/>
    </location>
</feature>
<evidence type="ECO:0000256" key="8">
    <source>
        <dbReference type="ARBA" id="ARBA00022679"/>
    </source>
</evidence>
<accession>A0A8H3YEI0</accession>
<dbReference type="OrthoDB" id="1483400at2759"/>
<dbReference type="InterPro" id="IPR025993">
    <property type="entry name" value="Ceramide_glucosylTrfase"/>
</dbReference>
<evidence type="ECO:0000256" key="15">
    <source>
        <dbReference type="SAM" id="Phobius"/>
    </source>
</evidence>
<sequence>MSLLGLSWNPSGASALKLVLAGGTVTLWTTIWSICLLGMYTAVKKFSNVPRKEPDIPPAHSLPGVTIIRPLRGLDPNLYYNLESTLALDYPRDRYEVIFALQRENDQALDVVRQLLDKYTDVDTRVVVTTEAIGVNPKINNIYNPIDQAKYDILWVLDATISVNKRSLLHSVAALTSPTDPSADLETEHSSLLFNPTEKREPNDPAFSAEVSGVGLVHHVPFAWVPEKSFGSRLEQAYLNSTHAKMYLAINATALDSCVVGKSNLYRRSTLSRLATPSPTLRALPDPPKGIAGYAPFLPEDNMIAHGIMHQLHLRHRLTRDLALDCLGPVDVRAYIARRVRWIRVRRRMVLAATLIEPLTESLLLGLLGSWAFSTLLGIPAALFFVVHQVSWLMVDLKVMKALKGEGLQAGEFWEFFVAWICREALALPIWLRAIIGETVVWRGVTYKILPSGEAVKLVENMP</sequence>
<evidence type="ECO:0000256" key="9">
    <source>
        <dbReference type="ARBA" id="ARBA00022692"/>
    </source>
</evidence>
<dbReference type="Pfam" id="PF13506">
    <property type="entry name" value="Glyco_transf_21"/>
    <property type="match status" value="2"/>
</dbReference>
<feature type="transmembrane region" description="Helical" evidence="15">
    <location>
        <begin position="377"/>
        <end position="395"/>
    </location>
</feature>
<keyword evidence="11 15" id="KW-0472">Membrane</keyword>